<organism evidence="2 3">
    <name type="scientific">Elysia marginata</name>
    <dbReference type="NCBI Taxonomy" id="1093978"/>
    <lineage>
        <taxon>Eukaryota</taxon>
        <taxon>Metazoa</taxon>
        <taxon>Spiralia</taxon>
        <taxon>Lophotrochozoa</taxon>
        <taxon>Mollusca</taxon>
        <taxon>Gastropoda</taxon>
        <taxon>Heterobranchia</taxon>
        <taxon>Euthyneura</taxon>
        <taxon>Panpulmonata</taxon>
        <taxon>Sacoglossa</taxon>
        <taxon>Placobranchoidea</taxon>
        <taxon>Plakobranchidae</taxon>
        <taxon>Elysia</taxon>
    </lineage>
</organism>
<reference evidence="2 3" key="1">
    <citation type="journal article" date="2021" name="Elife">
        <title>Chloroplast acquisition without the gene transfer in kleptoplastic sea slugs, Plakobranchus ocellatus.</title>
        <authorList>
            <person name="Maeda T."/>
            <person name="Takahashi S."/>
            <person name="Yoshida T."/>
            <person name="Shimamura S."/>
            <person name="Takaki Y."/>
            <person name="Nagai Y."/>
            <person name="Toyoda A."/>
            <person name="Suzuki Y."/>
            <person name="Arimoto A."/>
            <person name="Ishii H."/>
            <person name="Satoh N."/>
            <person name="Nishiyama T."/>
            <person name="Hasebe M."/>
            <person name="Maruyama T."/>
            <person name="Minagawa J."/>
            <person name="Obokata J."/>
            <person name="Shigenobu S."/>
        </authorList>
    </citation>
    <scope>NUCLEOTIDE SEQUENCE [LARGE SCALE GENOMIC DNA]</scope>
</reference>
<gene>
    <name evidence="2" type="ORF">ElyMa_003518000</name>
</gene>
<feature type="region of interest" description="Disordered" evidence="1">
    <location>
        <begin position="33"/>
        <end position="77"/>
    </location>
</feature>
<dbReference type="EMBL" id="BMAT01007205">
    <property type="protein sequence ID" value="GFR59861.1"/>
    <property type="molecule type" value="Genomic_DNA"/>
</dbReference>
<evidence type="ECO:0000313" key="3">
    <source>
        <dbReference type="Proteomes" id="UP000762676"/>
    </source>
</evidence>
<evidence type="ECO:0000256" key="1">
    <source>
        <dbReference type="SAM" id="MobiDB-lite"/>
    </source>
</evidence>
<keyword evidence="3" id="KW-1185">Reference proteome</keyword>
<evidence type="ECO:0000313" key="2">
    <source>
        <dbReference type="EMBL" id="GFR59861.1"/>
    </source>
</evidence>
<dbReference type="Proteomes" id="UP000762676">
    <property type="component" value="Unassembled WGS sequence"/>
</dbReference>
<proteinExistence type="predicted"/>
<dbReference type="AlphaFoldDB" id="A0AAV4EHA2"/>
<comment type="caution">
    <text evidence="2">The sequence shown here is derived from an EMBL/GenBank/DDBJ whole genome shotgun (WGS) entry which is preliminary data.</text>
</comment>
<sequence length="113" mass="12446">MDKLYRTTIETLSVFLWLSFCLGRLVTHLSLTSQSPPNSGINPQGREVYQNPLHPAAPKPRTNPLLSSPRPCQGRVKPQPVSVTVNLDWHLTPVMSVAVGSGVIMELRALGYN</sequence>
<protein>
    <submittedName>
        <fullName evidence="2">Uncharacterized protein</fullName>
    </submittedName>
</protein>
<name>A0AAV4EHA2_9GAST</name>
<feature type="compositionally biased region" description="Polar residues" evidence="1">
    <location>
        <begin position="33"/>
        <end position="42"/>
    </location>
</feature>
<accession>A0AAV4EHA2</accession>